<dbReference type="Proteomes" id="UP001623349">
    <property type="component" value="Unassembled WGS sequence"/>
</dbReference>
<protein>
    <submittedName>
        <fullName evidence="2">Uncharacterized protein</fullName>
    </submittedName>
</protein>
<evidence type="ECO:0000313" key="3">
    <source>
        <dbReference type="Proteomes" id="UP001623349"/>
    </source>
</evidence>
<name>A0ABQ0FHY3_APOSI</name>
<reference evidence="2 3" key="1">
    <citation type="submission" date="2024-08" db="EMBL/GenBank/DDBJ databases">
        <title>The draft genome of Apodemus speciosus.</title>
        <authorList>
            <person name="Nabeshima K."/>
            <person name="Suzuki S."/>
            <person name="Onuma M."/>
        </authorList>
    </citation>
    <scope>NUCLEOTIDE SEQUENCE [LARGE SCALE GENOMIC DNA]</scope>
    <source>
        <strain evidence="2">IB14-021</strain>
    </source>
</reference>
<sequence>MILKYESSDSRNKRHDTATGKLGEAKDSIAWWKRYSRNATMYTSDPRSDRQTQQRDLVYCCELFQRRDFKRGDKEQGVIRELYGRAMDKLEVVKIDDDALLKKVAVSNSQTRAASARQRH</sequence>
<evidence type="ECO:0000313" key="2">
    <source>
        <dbReference type="EMBL" id="GAB1298631.1"/>
    </source>
</evidence>
<proteinExistence type="predicted"/>
<comment type="caution">
    <text evidence="2">The sequence shown here is derived from an EMBL/GenBank/DDBJ whole genome shotgun (WGS) entry which is preliminary data.</text>
</comment>
<gene>
    <name evidence="2" type="ORF">APTSU1_001386700</name>
</gene>
<keyword evidence="3" id="KW-1185">Reference proteome</keyword>
<organism evidence="2 3">
    <name type="scientific">Apodemus speciosus</name>
    <name type="common">Large Japanese field mouse</name>
    <dbReference type="NCBI Taxonomy" id="105296"/>
    <lineage>
        <taxon>Eukaryota</taxon>
        <taxon>Metazoa</taxon>
        <taxon>Chordata</taxon>
        <taxon>Craniata</taxon>
        <taxon>Vertebrata</taxon>
        <taxon>Euteleostomi</taxon>
        <taxon>Mammalia</taxon>
        <taxon>Eutheria</taxon>
        <taxon>Euarchontoglires</taxon>
        <taxon>Glires</taxon>
        <taxon>Rodentia</taxon>
        <taxon>Myomorpha</taxon>
        <taxon>Muroidea</taxon>
        <taxon>Muridae</taxon>
        <taxon>Murinae</taxon>
        <taxon>Apodemus</taxon>
    </lineage>
</organism>
<dbReference type="EMBL" id="BAAFST010000014">
    <property type="protein sequence ID" value="GAB1298631.1"/>
    <property type="molecule type" value="Genomic_DNA"/>
</dbReference>
<feature type="region of interest" description="Disordered" evidence="1">
    <location>
        <begin position="1"/>
        <end position="20"/>
    </location>
</feature>
<accession>A0ABQ0FHY3</accession>
<evidence type="ECO:0000256" key="1">
    <source>
        <dbReference type="SAM" id="MobiDB-lite"/>
    </source>
</evidence>